<evidence type="ECO:0000256" key="1">
    <source>
        <dbReference type="ARBA" id="ARBA00004141"/>
    </source>
</evidence>
<accession>A0A7C3UXC7</accession>
<evidence type="ECO:0000313" key="7">
    <source>
        <dbReference type="EMBL" id="HGF33063.1"/>
    </source>
</evidence>
<dbReference type="InterPro" id="IPR002293">
    <property type="entry name" value="AA/rel_permease1"/>
</dbReference>
<proteinExistence type="predicted"/>
<sequence length="157" mass="17090">MGITSVFYMLLLAQPRILFAMARDGLLPSWLAVVHSRYQTPHRLTLICGGAVALVASLTPIEKLAYLCNIGTLFAFFLVCLGVLVLRCTSPGLPRPFRCPCGKTVALAGALISLGLMLSMPASSWWRLGLWLLAGLAVYFTYAFHAPRRTPAERPPG</sequence>
<reference evidence="7" key="1">
    <citation type="journal article" date="2020" name="mSystems">
        <title>Genome- and Community-Level Interaction Insights into Carbon Utilization and Element Cycling Functions of Hydrothermarchaeota in Hydrothermal Sediment.</title>
        <authorList>
            <person name="Zhou Z."/>
            <person name="Liu Y."/>
            <person name="Xu W."/>
            <person name="Pan J."/>
            <person name="Luo Z.H."/>
            <person name="Li M."/>
        </authorList>
    </citation>
    <scope>NUCLEOTIDE SEQUENCE [LARGE SCALE GENOMIC DNA]</scope>
    <source>
        <strain evidence="7">SpSt-897</strain>
    </source>
</reference>
<organism evidence="7">
    <name type="scientific">Desulfobacca acetoxidans</name>
    <dbReference type="NCBI Taxonomy" id="60893"/>
    <lineage>
        <taxon>Bacteria</taxon>
        <taxon>Pseudomonadati</taxon>
        <taxon>Thermodesulfobacteriota</taxon>
        <taxon>Desulfobaccia</taxon>
        <taxon>Desulfobaccales</taxon>
        <taxon>Desulfobaccaceae</taxon>
        <taxon>Desulfobacca</taxon>
    </lineage>
</organism>
<name>A0A7C3UXC7_9BACT</name>
<evidence type="ECO:0000256" key="4">
    <source>
        <dbReference type="ARBA" id="ARBA00022989"/>
    </source>
</evidence>
<feature type="transmembrane region" description="Helical" evidence="6">
    <location>
        <begin position="125"/>
        <end position="144"/>
    </location>
</feature>
<keyword evidence="4 6" id="KW-1133">Transmembrane helix</keyword>
<comment type="subcellular location">
    <subcellularLocation>
        <location evidence="1">Membrane</location>
        <topology evidence="1">Multi-pass membrane protein</topology>
    </subcellularLocation>
</comment>
<dbReference type="EMBL" id="DTMF01000041">
    <property type="protein sequence ID" value="HGF33063.1"/>
    <property type="molecule type" value="Genomic_DNA"/>
</dbReference>
<protein>
    <submittedName>
        <fullName evidence="7">Amino acid permease</fullName>
    </submittedName>
</protein>
<dbReference type="GO" id="GO:0016020">
    <property type="term" value="C:membrane"/>
    <property type="evidence" value="ECO:0007669"/>
    <property type="project" value="UniProtKB-SubCell"/>
</dbReference>
<feature type="transmembrane region" description="Helical" evidence="6">
    <location>
        <begin position="100"/>
        <end position="119"/>
    </location>
</feature>
<keyword evidence="2" id="KW-0813">Transport</keyword>
<evidence type="ECO:0000256" key="2">
    <source>
        <dbReference type="ARBA" id="ARBA00022448"/>
    </source>
</evidence>
<feature type="transmembrane region" description="Helical" evidence="6">
    <location>
        <begin position="64"/>
        <end position="88"/>
    </location>
</feature>
<dbReference type="AlphaFoldDB" id="A0A7C3UXC7"/>
<keyword evidence="3 6" id="KW-0812">Transmembrane</keyword>
<comment type="caution">
    <text evidence="7">The sequence shown here is derived from an EMBL/GenBank/DDBJ whole genome shotgun (WGS) entry which is preliminary data.</text>
</comment>
<keyword evidence="5 6" id="KW-0472">Membrane</keyword>
<dbReference type="PANTHER" id="PTHR43243">
    <property type="entry name" value="INNER MEMBRANE TRANSPORTER YGJI-RELATED"/>
    <property type="match status" value="1"/>
</dbReference>
<gene>
    <name evidence="7" type="ORF">ENW96_01565</name>
</gene>
<dbReference type="PANTHER" id="PTHR43243:SF4">
    <property type="entry name" value="CATIONIC AMINO ACID TRANSPORTER 4"/>
    <property type="match status" value="1"/>
</dbReference>
<evidence type="ECO:0000256" key="5">
    <source>
        <dbReference type="ARBA" id="ARBA00023136"/>
    </source>
</evidence>
<evidence type="ECO:0000256" key="3">
    <source>
        <dbReference type="ARBA" id="ARBA00022692"/>
    </source>
</evidence>
<dbReference type="GO" id="GO:0015171">
    <property type="term" value="F:amino acid transmembrane transporter activity"/>
    <property type="evidence" value="ECO:0007669"/>
    <property type="project" value="TreeGrafter"/>
</dbReference>
<evidence type="ECO:0000256" key="6">
    <source>
        <dbReference type="SAM" id="Phobius"/>
    </source>
</evidence>
<dbReference type="Pfam" id="PF13520">
    <property type="entry name" value="AA_permease_2"/>
    <property type="match status" value="1"/>
</dbReference>
<dbReference type="Gene3D" id="1.20.1740.10">
    <property type="entry name" value="Amino acid/polyamine transporter I"/>
    <property type="match status" value="1"/>
</dbReference>